<evidence type="ECO:0000256" key="4">
    <source>
        <dbReference type="ARBA" id="ARBA00023136"/>
    </source>
</evidence>
<evidence type="ECO:0000313" key="7">
    <source>
        <dbReference type="RefSeq" id="XP_022236733.1"/>
    </source>
</evidence>
<dbReference type="PANTHER" id="PTHR46378">
    <property type="entry name" value="STEROL REGULATORY ELEMENT-BINDING PROTEIN CLEAVAGE-ACTIVATING PROTEIN"/>
    <property type="match status" value="1"/>
</dbReference>
<feature type="transmembrane region" description="Helical" evidence="5">
    <location>
        <begin position="82"/>
        <end position="100"/>
    </location>
</feature>
<evidence type="ECO:0000256" key="5">
    <source>
        <dbReference type="SAM" id="Phobius"/>
    </source>
</evidence>
<evidence type="ECO:0000256" key="3">
    <source>
        <dbReference type="ARBA" id="ARBA00022824"/>
    </source>
</evidence>
<dbReference type="PANTHER" id="PTHR46378:SF1">
    <property type="entry name" value="STEROL REGULATORY ELEMENT-BINDING PROTEIN CLEAVAGE-ACTIVATING PROTEIN"/>
    <property type="match status" value="1"/>
</dbReference>
<keyword evidence="6" id="KW-1185">Reference proteome</keyword>
<keyword evidence="5" id="KW-0812">Transmembrane</keyword>
<gene>
    <name evidence="7" type="primary">LOC111084262</name>
</gene>
<keyword evidence="4 5" id="KW-0472">Membrane</keyword>
<sequence length="192" mass="21885">MHRAINIGQGDEPITNEQAPSREEVMKMSGLCRSRLRTPVVPYNTSQYRSVIAPPTAPILVKLPKRLRFIYFWARTRMVQRGLMVCLVVWIFLVLYKLGIVDHLTSNTTSLTPVITEQVVRPILLTLGMVNQTVLPVENKQLDSSEHLITNGIQGSGADFKLYHQNPELWRSLPPQHWSTLFGYYNISLSGR</sequence>
<comment type="subcellular location">
    <subcellularLocation>
        <location evidence="2">Endomembrane system</location>
    </subcellularLocation>
    <subcellularLocation>
        <location evidence="1">Endoplasmic reticulum</location>
    </subcellularLocation>
</comment>
<protein>
    <submittedName>
        <fullName evidence="7">Sterol regulatory element-binding protein cleavage-activating protein-like</fullName>
    </submittedName>
</protein>
<reference evidence="7" key="1">
    <citation type="submission" date="2025-08" db="UniProtKB">
        <authorList>
            <consortium name="RefSeq"/>
        </authorList>
    </citation>
    <scope>IDENTIFICATION</scope>
    <source>
        <tissue evidence="7">Muscle</tissue>
    </source>
</reference>
<evidence type="ECO:0000256" key="1">
    <source>
        <dbReference type="ARBA" id="ARBA00004240"/>
    </source>
</evidence>
<dbReference type="Proteomes" id="UP000694941">
    <property type="component" value="Unplaced"/>
</dbReference>
<evidence type="ECO:0000256" key="2">
    <source>
        <dbReference type="ARBA" id="ARBA00004308"/>
    </source>
</evidence>
<evidence type="ECO:0000313" key="6">
    <source>
        <dbReference type="Proteomes" id="UP000694941"/>
    </source>
</evidence>
<dbReference type="InterPro" id="IPR030225">
    <property type="entry name" value="SCAP"/>
</dbReference>
<keyword evidence="3" id="KW-0256">Endoplasmic reticulum</keyword>
<dbReference type="RefSeq" id="XP_022236733.1">
    <property type="nucleotide sequence ID" value="XM_022381025.1"/>
</dbReference>
<proteinExistence type="predicted"/>
<dbReference type="GeneID" id="111084262"/>
<organism evidence="6 7">
    <name type="scientific">Limulus polyphemus</name>
    <name type="common">Atlantic horseshoe crab</name>
    <dbReference type="NCBI Taxonomy" id="6850"/>
    <lineage>
        <taxon>Eukaryota</taxon>
        <taxon>Metazoa</taxon>
        <taxon>Ecdysozoa</taxon>
        <taxon>Arthropoda</taxon>
        <taxon>Chelicerata</taxon>
        <taxon>Merostomata</taxon>
        <taxon>Xiphosura</taxon>
        <taxon>Limulidae</taxon>
        <taxon>Limulus</taxon>
    </lineage>
</organism>
<accession>A0ABM1RZC8</accession>
<name>A0ABM1RZC8_LIMPO</name>
<keyword evidence="5" id="KW-1133">Transmembrane helix</keyword>